<organism evidence="1 2">
    <name type="scientific">Thelephora ganbajun</name>
    <name type="common">Ganba fungus</name>
    <dbReference type="NCBI Taxonomy" id="370292"/>
    <lineage>
        <taxon>Eukaryota</taxon>
        <taxon>Fungi</taxon>
        <taxon>Dikarya</taxon>
        <taxon>Basidiomycota</taxon>
        <taxon>Agaricomycotina</taxon>
        <taxon>Agaricomycetes</taxon>
        <taxon>Thelephorales</taxon>
        <taxon>Thelephoraceae</taxon>
        <taxon>Thelephora</taxon>
    </lineage>
</organism>
<dbReference type="Proteomes" id="UP000886501">
    <property type="component" value="Unassembled WGS sequence"/>
</dbReference>
<evidence type="ECO:0000313" key="1">
    <source>
        <dbReference type="EMBL" id="KAF9645147.1"/>
    </source>
</evidence>
<gene>
    <name evidence="1" type="ORF">BDM02DRAFT_3149319</name>
</gene>
<comment type="caution">
    <text evidence="1">The sequence shown here is derived from an EMBL/GenBank/DDBJ whole genome shotgun (WGS) entry which is preliminary data.</text>
</comment>
<dbReference type="EMBL" id="MU118102">
    <property type="protein sequence ID" value="KAF9645147.1"/>
    <property type="molecule type" value="Genomic_DNA"/>
</dbReference>
<reference evidence="1" key="2">
    <citation type="journal article" date="2020" name="Nat. Commun.">
        <title>Large-scale genome sequencing of mycorrhizal fungi provides insights into the early evolution of symbiotic traits.</title>
        <authorList>
            <person name="Miyauchi S."/>
            <person name="Kiss E."/>
            <person name="Kuo A."/>
            <person name="Drula E."/>
            <person name="Kohler A."/>
            <person name="Sanchez-Garcia M."/>
            <person name="Morin E."/>
            <person name="Andreopoulos B."/>
            <person name="Barry K.W."/>
            <person name="Bonito G."/>
            <person name="Buee M."/>
            <person name="Carver A."/>
            <person name="Chen C."/>
            <person name="Cichocki N."/>
            <person name="Clum A."/>
            <person name="Culley D."/>
            <person name="Crous P.W."/>
            <person name="Fauchery L."/>
            <person name="Girlanda M."/>
            <person name="Hayes R.D."/>
            <person name="Keri Z."/>
            <person name="LaButti K."/>
            <person name="Lipzen A."/>
            <person name="Lombard V."/>
            <person name="Magnuson J."/>
            <person name="Maillard F."/>
            <person name="Murat C."/>
            <person name="Nolan M."/>
            <person name="Ohm R.A."/>
            <person name="Pangilinan J."/>
            <person name="Pereira M.F."/>
            <person name="Perotto S."/>
            <person name="Peter M."/>
            <person name="Pfister S."/>
            <person name="Riley R."/>
            <person name="Sitrit Y."/>
            <person name="Stielow J.B."/>
            <person name="Szollosi G."/>
            <person name="Zifcakova L."/>
            <person name="Stursova M."/>
            <person name="Spatafora J.W."/>
            <person name="Tedersoo L."/>
            <person name="Vaario L.M."/>
            <person name="Yamada A."/>
            <person name="Yan M."/>
            <person name="Wang P."/>
            <person name="Xu J."/>
            <person name="Bruns T."/>
            <person name="Baldrian P."/>
            <person name="Vilgalys R."/>
            <person name="Dunand C."/>
            <person name="Henrissat B."/>
            <person name="Grigoriev I.V."/>
            <person name="Hibbett D."/>
            <person name="Nagy L.G."/>
            <person name="Martin F.M."/>
        </authorList>
    </citation>
    <scope>NUCLEOTIDE SEQUENCE</scope>
    <source>
        <strain evidence="1">P2</strain>
    </source>
</reference>
<sequence>MKVISTFHHPSAVSCSAKCKFVPDNREYLVVGKTNRLELYSLRPKGLHLESTLDVWGHVITIRPVEFSDPTETKLLLLTDHPFPKLILLSCALSKDGVPTLQEDDWKSLHEVGAQPSEELTDVIVNDDASVVVTICYARRLRVILLDGHQFGESHDVLITEPRLLSVAFINGSTDADTISLAILYTNHENRPHLASKDLNITTSELSPSPSVYIPTTLLPSTMSPEFGISPSLAPLESSAGKTSGVLIIGNNQIHLFNVRKPSKKDLKRASEEMDEEEDSELAKQKIAKRRKGRSVVDWPWGEISAWCRVDKHRFLVGDVMGRLAMLVYTPPAGLTLLPLGEASPASTFTYLTSQVIYVGSYLADSLLIRLHHAPWRNSDKPTLEIPLDITAVPSEQFTRPVTQEGVVIDAKGDHVEILEEYPNLAPASDAILVDLTGNGQSQVVTCSGEGYSGSIKIVGHGANLREVMSAHIADAISVFPLRPTYRGESDTHIVVSTYQETHLFRVDEDEERLWHMDPITVSGLVTNQPTLALANVTRRLPGMSGASAYGDSSFVVQVTPVGISVLEMDPELGTMSLIGSLTLGETTTWKEKRVVAASINASQVVIALDGGVIASFSLNEHGHLQMRQDKTFDDEISSISCLPVDPTKPYSPQVLVGFWGSNRVQILSIIDSSSPFKHICSSEPYSSVPRSVLLHNFGTSRDRNQPDYRPHLMVGLADGTVISQAYNASEYKLQPPNVSILGGAAVHLTPYDVDGRRCVFACGRLGEVYYWNNTRLQRSPIPLKDATWASTFRPRRGTPCLLLCSPTQITFGRIAHTNQLSIRSIPTGRDVPKTIVHLKTAQVFAVGYVRRYGIRSAEQSFGVLRLLDQNSFESFCEVPCDPTEHINAMHVLTSSKATYLCVGTVVVDPYDLEPAKGRLIVFKVDTDEGRPSLHLVSSTPVRGCVYAIVSMKSTLALAVNSAVKVFKLVEVKEGENPLHVELVTEWDYSYVLQCMAASGDTLIIGDIVRSVALLDIDWEEGKVARKARDYQDLGPYRLAASGDKGIVGSNLGRALFSFQYNGSATLEEDGVFGLHQLVSKFIPGSVSREGEGGALKPTHLFCTNSGLIGVISELDPSVSLDLTLLQSNMNDQLIGLGGTMLNSYRSVVGRKKRPAAGFLDGDFLERFLTLDPKMREKIVEGANPAEHLELSERSIDQILGDFQRVH</sequence>
<reference evidence="1" key="1">
    <citation type="submission" date="2019-10" db="EMBL/GenBank/DDBJ databases">
        <authorList>
            <consortium name="DOE Joint Genome Institute"/>
            <person name="Kuo A."/>
            <person name="Miyauchi S."/>
            <person name="Kiss E."/>
            <person name="Drula E."/>
            <person name="Kohler A."/>
            <person name="Sanchez-Garcia M."/>
            <person name="Andreopoulos B."/>
            <person name="Barry K.W."/>
            <person name="Bonito G."/>
            <person name="Buee M."/>
            <person name="Carver A."/>
            <person name="Chen C."/>
            <person name="Cichocki N."/>
            <person name="Clum A."/>
            <person name="Culley D."/>
            <person name="Crous P.W."/>
            <person name="Fauchery L."/>
            <person name="Girlanda M."/>
            <person name="Hayes R."/>
            <person name="Keri Z."/>
            <person name="Labutti K."/>
            <person name="Lipzen A."/>
            <person name="Lombard V."/>
            <person name="Magnuson J."/>
            <person name="Maillard F."/>
            <person name="Morin E."/>
            <person name="Murat C."/>
            <person name="Nolan M."/>
            <person name="Ohm R."/>
            <person name="Pangilinan J."/>
            <person name="Pereira M."/>
            <person name="Perotto S."/>
            <person name="Peter M."/>
            <person name="Riley R."/>
            <person name="Sitrit Y."/>
            <person name="Stielow B."/>
            <person name="Szollosi G."/>
            <person name="Zifcakova L."/>
            <person name="Stursova M."/>
            <person name="Spatafora J.W."/>
            <person name="Tedersoo L."/>
            <person name="Vaario L.-M."/>
            <person name="Yamada A."/>
            <person name="Yan M."/>
            <person name="Wang P."/>
            <person name="Xu J."/>
            <person name="Bruns T."/>
            <person name="Baldrian P."/>
            <person name="Vilgalys R."/>
            <person name="Henrissat B."/>
            <person name="Grigoriev I.V."/>
            <person name="Hibbett D."/>
            <person name="Nagy L.G."/>
            <person name="Martin F.M."/>
        </authorList>
    </citation>
    <scope>NUCLEOTIDE SEQUENCE</scope>
    <source>
        <strain evidence="1">P2</strain>
    </source>
</reference>
<proteinExistence type="predicted"/>
<accession>A0ACB6Z6F9</accession>
<protein>
    <submittedName>
        <fullName evidence="1">Uncharacterized protein</fullName>
    </submittedName>
</protein>
<name>A0ACB6Z6F9_THEGA</name>
<keyword evidence="2" id="KW-1185">Reference proteome</keyword>
<evidence type="ECO:0000313" key="2">
    <source>
        <dbReference type="Proteomes" id="UP000886501"/>
    </source>
</evidence>